<dbReference type="InterPro" id="IPR011006">
    <property type="entry name" value="CheY-like_superfamily"/>
</dbReference>
<feature type="region of interest" description="Disordered" evidence="4">
    <location>
        <begin position="1060"/>
        <end position="1102"/>
    </location>
</feature>
<dbReference type="AlphaFoldDB" id="A0A0C2WZW8"/>
<gene>
    <name evidence="6" type="ORF">M378DRAFT_303324</name>
</gene>
<feature type="compositionally biased region" description="Low complexity" evidence="4">
    <location>
        <begin position="808"/>
        <end position="822"/>
    </location>
</feature>
<dbReference type="PANTHER" id="PTHR45339:SF1">
    <property type="entry name" value="HYBRID SIGNAL TRANSDUCTION HISTIDINE KINASE J"/>
    <property type="match status" value="1"/>
</dbReference>
<dbReference type="InterPro" id="IPR001789">
    <property type="entry name" value="Sig_transdc_resp-reg_receiver"/>
</dbReference>
<dbReference type="GO" id="GO:0000156">
    <property type="term" value="F:phosphorelay response regulator activity"/>
    <property type="evidence" value="ECO:0007669"/>
    <property type="project" value="UniProtKB-ARBA"/>
</dbReference>
<sequence>MNPPNLPAVRLQLVGDGDCTLYDALDVAPSHEPDSDPRSVNTADTDYFLYPTVLPHFSRSLSSPPSSRLPMLRNPLRDQLERSLASSRSASCHEISLELADSLQSVMQSLLHVSPQQVLDPAKEQFAACTLSVPTPCMSAMFSIMKSLNYVSANMAALSAAPEDPSALTDFKIPHAVSVDFDVGELLQNVGDGLSGAAAQVGADLVLYHGDVGLKHVWVKGDEDGLSYALAHTIRRILHTAHRGDTIELGLLMAPTSQTETGSLTESDGPLKFTFVISHKFCAADLSEEQTRPTPFHYALVLQRILRHLDATLVSDLPPPPNFTYGRTCELRLTLPRGKFTRTAPIKSEAEADVVASEPSLEQLISFAETLKGKRVALYASSKGSFAQHFTSYLTAWGMDVSHVSPEGNVEGFPVASDMSKPSEPQGAAEDSSLPPKDEASDQVLTPNRFIVIDDDVNILKDRLYSLRNDYHSMRRPSLASLHRPPSSPPLSSTVPLLSQLPSEVIVLHFTSLSNYKTAKDVLQTVVACYTKSNIPAPEVMIIPKPAGPRRLLTALHTAVTKPVIDPLFLPIATAPQSPGIFAHGNFFGSYASGSAPSVHRLPSKSVISRPNGGRTNTDRSARSSTSSDHPSLHPTSPLGAPDSVEYFSRAAYRLGGSPSSGLVIQSPDGQPAGIFFHPRVKGSSRTPSTQSMERDKGQLALPERRQSVGRVTPNQTDKNASSLANQVQSSAPAPSAPGPPPPAPATRASSATGVPPTPAQVKPILRSQSGPGPEQASTSSAPEVQSPAPVAAQKPDTMQAIVQAVSTPTTTAAKTTTPTRRSVPRRRTAASGSTLTAPTSPSSTKSSTKKKGKAPENIIVPPISVLIVDDNPINQTILSTFMKKKLIRYDIASNGQEAVEKWKTGVFHLILMDIQMPILDGIEATKEIRRLEKSAAEALYPTTPISSPAKTPSELVSPESRVPHSPYHPSVIIVALTASSLQSDRVAALGAGCNDFLTKPVSLLWLNSKIIEWGSIKALQMWADLRPSVMRSITQGQQAQARSVAERLHVPSSRKALRLQTAATSQNGPSAKPVSSSSPNISMPNVAPPGTKQGRSDISNG</sequence>
<accession>A0A0C2WZW8</accession>
<feature type="region of interest" description="Disordered" evidence="4">
    <location>
        <begin position="662"/>
        <end position="794"/>
    </location>
</feature>
<evidence type="ECO:0000256" key="4">
    <source>
        <dbReference type="SAM" id="MobiDB-lite"/>
    </source>
</evidence>
<dbReference type="EMBL" id="KN818232">
    <property type="protein sequence ID" value="KIL67387.1"/>
    <property type="molecule type" value="Genomic_DNA"/>
</dbReference>
<dbReference type="HOGENOM" id="CLU_004854_0_0_1"/>
<feature type="region of interest" description="Disordered" evidence="4">
    <location>
        <begin position="409"/>
        <end position="441"/>
    </location>
</feature>
<evidence type="ECO:0000256" key="1">
    <source>
        <dbReference type="ARBA" id="ARBA00022553"/>
    </source>
</evidence>
<feature type="modified residue" description="4-aspartylphosphate" evidence="3">
    <location>
        <position position="914"/>
    </location>
</feature>
<dbReference type="PANTHER" id="PTHR45339">
    <property type="entry name" value="HYBRID SIGNAL TRANSDUCTION HISTIDINE KINASE J"/>
    <property type="match status" value="1"/>
</dbReference>
<evidence type="ECO:0000313" key="6">
    <source>
        <dbReference type="EMBL" id="KIL67387.1"/>
    </source>
</evidence>
<keyword evidence="7" id="KW-1185">Reference proteome</keyword>
<feature type="compositionally biased region" description="Polar residues" evidence="4">
    <location>
        <begin position="767"/>
        <end position="784"/>
    </location>
</feature>
<feature type="compositionally biased region" description="Basic and acidic residues" evidence="4">
    <location>
        <begin position="693"/>
        <end position="707"/>
    </location>
</feature>
<dbReference type="OrthoDB" id="21225at2759"/>
<dbReference type="STRING" id="946122.A0A0C2WZW8"/>
<dbReference type="Gene3D" id="3.40.50.2300">
    <property type="match status" value="1"/>
</dbReference>
<evidence type="ECO:0000313" key="7">
    <source>
        <dbReference type="Proteomes" id="UP000054549"/>
    </source>
</evidence>
<dbReference type="PROSITE" id="PS50110">
    <property type="entry name" value="RESPONSE_REGULATORY"/>
    <property type="match status" value="1"/>
</dbReference>
<dbReference type="CDD" id="cd17546">
    <property type="entry name" value="REC_hyHK_CKI1_RcsC-like"/>
    <property type="match status" value="1"/>
</dbReference>
<feature type="compositionally biased region" description="Polar residues" evidence="4">
    <location>
        <begin position="1062"/>
        <end position="1084"/>
    </location>
</feature>
<evidence type="ECO:0000256" key="3">
    <source>
        <dbReference type="PROSITE-ProRule" id="PRU00169"/>
    </source>
</evidence>
<dbReference type="Pfam" id="PF00072">
    <property type="entry name" value="Response_reg"/>
    <property type="match status" value="1"/>
</dbReference>
<feature type="compositionally biased region" description="Polar residues" evidence="4">
    <location>
        <begin position="713"/>
        <end position="729"/>
    </location>
</feature>
<feature type="region of interest" description="Disordered" evidence="4">
    <location>
        <begin position="806"/>
        <end position="856"/>
    </location>
</feature>
<reference evidence="6 7" key="1">
    <citation type="submission" date="2014-04" db="EMBL/GenBank/DDBJ databases">
        <title>Evolutionary Origins and Diversification of the Mycorrhizal Mutualists.</title>
        <authorList>
            <consortium name="DOE Joint Genome Institute"/>
            <consortium name="Mycorrhizal Genomics Consortium"/>
            <person name="Kohler A."/>
            <person name="Kuo A."/>
            <person name="Nagy L.G."/>
            <person name="Floudas D."/>
            <person name="Copeland A."/>
            <person name="Barry K.W."/>
            <person name="Cichocki N."/>
            <person name="Veneault-Fourrey C."/>
            <person name="LaButti K."/>
            <person name="Lindquist E.A."/>
            <person name="Lipzen A."/>
            <person name="Lundell T."/>
            <person name="Morin E."/>
            <person name="Murat C."/>
            <person name="Riley R."/>
            <person name="Ohm R."/>
            <person name="Sun H."/>
            <person name="Tunlid A."/>
            <person name="Henrissat B."/>
            <person name="Grigoriev I.V."/>
            <person name="Hibbett D.S."/>
            <person name="Martin F."/>
        </authorList>
    </citation>
    <scope>NUCLEOTIDE SEQUENCE [LARGE SCALE GENOMIC DNA]</scope>
    <source>
        <strain evidence="6 7">Koide BX008</strain>
    </source>
</reference>
<feature type="region of interest" description="Disordered" evidence="4">
    <location>
        <begin position="600"/>
        <end position="643"/>
    </location>
</feature>
<feature type="region of interest" description="Disordered" evidence="4">
    <location>
        <begin position="943"/>
        <end position="964"/>
    </location>
</feature>
<dbReference type="Proteomes" id="UP000054549">
    <property type="component" value="Unassembled WGS sequence"/>
</dbReference>
<evidence type="ECO:0000256" key="2">
    <source>
        <dbReference type="ARBA" id="ARBA00023012"/>
    </source>
</evidence>
<evidence type="ECO:0000259" key="5">
    <source>
        <dbReference type="PROSITE" id="PS50110"/>
    </source>
</evidence>
<keyword evidence="2" id="KW-0902">Two-component regulatory system</keyword>
<organism evidence="6 7">
    <name type="scientific">Amanita muscaria (strain Koide BX008)</name>
    <dbReference type="NCBI Taxonomy" id="946122"/>
    <lineage>
        <taxon>Eukaryota</taxon>
        <taxon>Fungi</taxon>
        <taxon>Dikarya</taxon>
        <taxon>Basidiomycota</taxon>
        <taxon>Agaricomycotina</taxon>
        <taxon>Agaricomycetes</taxon>
        <taxon>Agaricomycetidae</taxon>
        <taxon>Agaricales</taxon>
        <taxon>Pluteineae</taxon>
        <taxon>Amanitaceae</taxon>
        <taxon>Amanita</taxon>
    </lineage>
</organism>
<dbReference type="FunFam" id="3.40.50.2300:FF:000146">
    <property type="entry name" value="Putative two-component response regulator SSK1p"/>
    <property type="match status" value="1"/>
</dbReference>
<proteinExistence type="predicted"/>
<dbReference type="SUPFAM" id="SSF52172">
    <property type="entry name" value="CheY-like"/>
    <property type="match status" value="1"/>
</dbReference>
<feature type="compositionally biased region" description="Pro residues" evidence="4">
    <location>
        <begin position="735"/>
        <end position="745"/>
    </location>
</feature>
<keyword evidence="1 3" id="KW-0597">Phosphoprotein</keyword>
<dbReference type="SMART" id="SM00448">
    <property type="entry name" value="REC"/>
    <property type="match status" value="1"/>
</dbReference>
<feature type="domain" description="Response regulatory" evidence="5">
    <location>
        <begin position="865"/>
        <end position="1015"/>
    </location>
</feature>
<name>A0A0C2WZW8_AMAMK</name>
<protein>
    <recommendedName>
        <fullName evidence="5">Response regulatory domain-containing protein</fullName>
    </recommendedName>
</protein>
<dbReference type="InParanoid" id="A0A0C2WZW8"/>
<feature type="compositionally biased region" description="Low complexity" evidence="4">
    <location>
        <begin position="830"/>
        <end position="847"/>
    </location>
</feature>